<proteinExistence type="predicted"/>
<organism evidence="2 3">
    <name type="scientific">Piscinibacter gummiphilus</name>
    <dbReference type="NCBI Taxonomy" id="946333"/>
    <lineage>
        <taxon>Bacteria</taxon>
        <taxon>Pseudomonadati</taxon>
        <taxon>Pseudomonadota</taxon>
        <taxon>Betaproteobacteria</taxon>
        <taxon>Burkholderiales</taxon>
        <taxon>Sphaerotilaceae</taxon>
        <taxon>Piscinibacter</taxon>
    </lineage>
</organism>
<protein>
    <submittedName>
        <fullName evidence="2">Uncharacterized protein</fullName>
    </submittedName>
</protein>
<feature type="chain" id="PRO_5045898620" evidence="1">
    <location>
        <begin position="21"/>
        <end position="127"/>
    </location>
</feature>
<dbReference type="Proteomes" id="UP001303946">
    <property type="component" value="Chromosome"/>
</dbReference>
<gene>
    <name evidence="2" type="ORF">RXV79_21450</name>
</gene>
<feature type="signal peptide" evidence="1">
    <location>
        <begin position="1"/>
        <end position="20"/>
    </location>
</feature>
<evidence type="ECO:0000313" key="3">
    <source>
        <dbReference type="Proteomes" id="UP001303946"/>
    </source>
</evidence>
<sequence>MYRCLAVATAAIAFALPAAAQVQRNFPQNALRGVITFGAPPQVLLNGKPAQLAPGARIRGLDNMLVMSGGAMNLKATVNYTFENTTGLIKDVWLLRPEEIARKPWPETLAEAQTWQFDPAAQAWVKP</sequence>
<keyword evidence="1" id="KW-0732">Signal</keyword>
<reference evidence="2 3" key="1">
    <citation type="submission" date="2023-10" db="EMBL/GenBank/DDBJ databases">
        <title>Bacteria for the degradation of biodegradable plastic PBAT(Polybutylene adipate terephthalate).</title>
        <authorList>
            <person name="Weon H.-Y."/>
            <person name="Yeon J."/>
        </authorList>
    </citation>
    <scope>NUCLEOTIDE SEQUENCE [LARGE SCALE GENOMIC DNA]</scope>
    <source>
        <strain evidence="2 3">SBD 7-3</strain>
    </source>
</reference>
<keyword evidence="3" id="KW-1185">Reference proteome</keyword>
<accession>A0ABZ0CWE8</accession>
<evidence type="ECO:0000313" key="2">
    <source>
        <dbReference type="EMBL" id="WOB07466.1"/>
    </source>
</evidence>
<dbReference type="EMBL" id="CP136336">
    <property type="protein sequence ID" value="WOB07466.1"/>
    <property type="molecule type" value="Genomic_DNA"/>
</dbReference>
<dbReference type="RefSeq" id="WP_316700130.1">
    <property type="nucleotide sequence ID" value="NZ_CP136336.1"/>
</dbReference>
<name>A0ABZ0CWE8_9BURK</name>
<evidence type="ECO:0000256" key="1">
    <source>
        <dbReference type="SAM" id="SignalP"/>
    </source>
</evidence>